<gene>
    <name evidence="1" type="ORF">MPRG_52050</name>
</gene>
<name>A0ABQ1CBY9_9MYCO</name>
<evidence type="ECO:0000313" key="2">
    <source>
        <dbReference type="Proteomes" id="UP000465240"/>
    </source>
</evidence>
<accession>A0ABQ1CBY9</accession>
<dbReference type="EMBL" id="BLKX01000001">
    <property type="protein sequence ID" value="GFG81929.1"/>
    <property type="molecule type" value="Genomic_DNA"/>
</dbReference>
<sequence>MSVQGGAPGAAAKISVTARWPTAASGPAAVTVTCSAGQGAGSGGAAQAGGAVKLAAADRTATNRSAGTMPRIVRQMDAR</sequence>
<organism evidence="1 2">
    <name type="scientific">Mycobacterium paragordonae</name>
    <dbReference type="NCBI Taxonomy" id="1389713"/>
    <lineage>
        <taxon>Bacteria</taxon>
        <taxon>Bacillati</taxon>
        <taxon>Actinomycetota</taxon>
        <taxon>Actinomycetes</taxon>
        <taxon>Mycobacteriales</taxon>
        <taxon>Mycobacteriaceae</taxon>
        <taxon>Mycobacterium</taxon>
    </lineage>
</organism>
<dbReference type="Proteomes" id="UP000465240">
    <property type="component" value="Unassembled WGS sequence"/>
</dbReference>
<keyword evidence="2" id="KW-1185">Reference proteome</keyword>
<evidence type="ECO:0000313" key="1">
    <source>
        <dbReference type="EMBL" id="GFG81929.1"/>
    </source>
</evidence>
<comment type="caution">
    <text evidence="1">The sequence shown here is derived from an EMBL/GenBank/DDBJ whole genome shotgun (WGS) entry which is preliminary data.</text>
</comment>
<proteinExistence type="predicted"/>
<protein>
    <submittedName>
        <fullName evidence="1">Uncharacterized protein</fullName>
    </submittedName>
</protein>
<reference evidence="1 2" key="1">
    <citation type="journal article" date="2019" name="Emerg. Microbes Infect.">
        <title>Comprehensive subspecies identification of 175 nontuberculous mycobacteria species based on 7547 genomic profiles.</title>
        <authorList>
            <person name="Matsumoto Y."/>
            <person name="Kinjo T."/>
            <person name="Motooka D."/>
            <person name="Nabeya D."/>
            <person name="Jung N."/>
            <person name="Uechi K."/>
            <person name="Horii T."/>
            <person name="Iida T."/>
            <person name="Fujita J."/>
            <person name="Nakamura S."/>
        </authorList>
    </citation>
    <scope>NUCLEOTIDE SEQUENCE [LARGE SCALE GENOMIC DNA]</scope>
    <source>
        <strain evidence="1 2">JCM 18565</strain>
    </source>
</reference>